<dbReference type="SMART" id="SM00382">
    <property type="entry name" value="AAA"/>
    <property type="match status" value="1"/>
</dbReference>
<dbReference type="Proteomes" id="UP000293296">
    <property type="component" value="Chromosome"/>
</dbReference>
<dbReference type="CDD" id="cd01127">
    <property type="entry name" value="TrwB_TraG_TraD_VirD4"/>
    <property type="match status" value="1"/>
</dbReference>
<dbReference type="OrthoDB" id="9816422at2"/>
<dbReference type="Pfam" id="PF19044">
    <property type="entry name" value="P-loop_TraG"/>
    <property type="match status" value="1"/>
</dbReference>
<dbReference type="InterPro" id="IPR043964">
    <property type="entry name" value="P-loop_TraG"/>
</dbReference>
<dbReference type="KEGG" id="dcb:C3Y92_02170"/>
<organism evidence="5 6">
    <name type="scientific">Solidesulfovibrio carbinolicus</name>
    <dbReference type="NCBI Taxonomy" id="296842"/>
    <lineage>
        <taxon>Bacteria</taxon>
        <taxon>Pseudomonadati</taxon>
        <taxon>Thermodesulfobacteriota</taxon>
        <taxon>Desulfovibrionia</taxon>
        <taxon>Desulfovibrionales</taxon>
        <taxon>Desulfovibrionaceae</taxon>
        <taxon>Solidesulfovibrio</taxon>
    </lineage>
</organism>
<evidence type="ECO:0000256" key="2">
    <source>
        <dbReference type="ARBA" id="ARBA00022741"/>
    </source>
</evidence>
<evidence type="ECO:0000256" key="3">
    <source>
        <dbReference type="ARBA" id="ARBA00022840"/>
    </source>
</evidence>
<evidence type="ECO:0000256" key="1">
    <source>
        <dbReference type="ARBA" id="ARBA00006512"/>
    </source>
</evidence>
<keyword evidence="3" id="KW-0067">ATP-binding</keyword>
<accession>A0A4P6HXW4</accession>
<dbReference type="AlphaFoldDB" id="A0A4P6HXW4"/>
<dbReference type="RefSeq" id="WP_129349070.1">
    <property type="nucleotide sequence ID" value="NZ_CP026538.1"/>
</dbReference>
<dbReference type="PANTHER" id="PTHR30121:SF12">
    <property type="entry name" value="TYPE IV SECRETION SYSTEM PROTEIN CAGE"/>
    <property type="match status" value="1"/>
</dbReference>
<keyword evidence="2" id="KW-0547">Nucleotide-binding</keyword>
<dbReference type="Pfam" id="PF03135">
    <property type="entry name" value="CagE_TrbE_VirB"/>
    <property type="match status" value="1"/>
</dbReference>
<dbReference type="GO" id="GO:0005524">
    <property type="term" value="F:ATP binding"/>
    <property type="evidence" value="ECO:0007669"/>
    <property type="project" value="UniProtKB-KW"/>
</dbReference>
<gene>
    <name evidence="5" type="ORF">C3Y92_02170</name>
</gene>
<name>A0A4P6HXW4_9BACT</name>
<feature type="domain" description="AAA+ ATPase" evidence="4">
    <location>
        <begin position="452"/>
        <end position="713"/>
    </location>
</feature>
<evidence type="ECO:0000259" key="4">
    <source>
        <dbReference type="SMART" id="SM00382"/>
    </source>
</evidence>
<dbReference type="EMBL" id="CP026538">
    <property type="protein sequence ID" value="QAZ66109.1"/>
    <property type="molecule type" value="Genomic_DNA"/>
</dbReference>
<dbReference type="Gene3D" id="3.40.50.300">
    <property type="entry name" value="P-loop containing nucleotide triphosphate hydrolases"/>
    <property type="match status" value="2"/>
</dbReference>
<dbReference type="NCBIfam" id="NF010404">
    <property type="entry name" value="PRK13830.1"/>
    <property type="match status" value="1"/>
</dbReference>
<dbReference type="InterPro" id="IPR027417">
    <property type="entry name" value="P-loop_NTPase"/>
</dbReference>
<dbReference type="InterPro" id="IPR018145">
    <property type="entry name" value="CagE_TrbE_VirB_cntrl_dom"/>
</dbReference>
<dbReference type="InterPro" id="IPR003593">
    <property type="entry name" value="AAA+_ATPase"/>
</dbReference>
<proteinExistence type="inferred from homology"/>
<sequence length="806" mass="89507">MLNLRKFRSRARGVSDLLPYAALIAPGIVLCKDGTFLAGFVAHGQDTASSTADELAFVSAQFNNAVKLLGSGWMLHVDAVRSIHHAYSRPEDSHFPDPVSQLIDDERRDFFSGGVCYRTKTVVILSFKPNFGAEKMTAAAKTGGGSSTALERSLELFQNTLLEFEDALSAVLHLKRLADYAEADESGSSARYSELLSHLQLCLTGIEQPVQVPDTPMYLDALLGCEELIGGLTPRIGDQHIAVISIDGLPQESWPAMLSVLDGLQLQYRFSSRFICLDQLDAQKEITSYRKGWEQNVFRFVDKYFNLPNARPNMDASNMVNDAGDALMEVQGGYVGAGFLSACIVLLHEDQVILQDWARELRRAILTLGFGCRIETINALDAWLGTHPGNWFANLRRPLINTLNLADLLPLSSIWAGERNCPCPFYPAESPALMVCTTDGSTPFWFNLHVRDVGHTLIFGPIGAGKSTLLALIAAQFRRYDQAQVFAFDKGMSMFALCEAVGGTHYDVGGSDALSFAPLQRIDDPAELAWAEEWVGTLLELQGAPVTPRDRNEIHKAMSLLRTSPVGMRSLTDFVNLLQDQRLKEGLQHYTRAGAMGYLLDAEADQLGLSPFMVFEIEDLMNLGDKNLIPVLLYLFHRIEKALTGQPVLLVLDEAWLMLGHPVFRAKIREWLKVLRKANCAVVMATQSLSDAKNSGILDVLVESCQTKVFLPNITARQEVQSELYQQMGLNNKQIEIIASATPKRDYYVVTPYGRRLIQLALQTTELAFVGISDKENISRIKELKIQYGADWPRVWVAEQNQRRAA</sequence>
<evidence type="ECO:0000313" key="5">
    <source>
        <dbReference type="EMBL" id="QAZ66109.1"/>
    </source>
</evidence>
<dbReference type="SUPFAM" id="SSF52540">
    <property type="entry name" value="P-loop containing nucleoside triphosphate hydrolases"/>
    <property type="match status" value="1"/>
</dbReference>
<comment type="similarity">
    <text evidence="1">Belongs to the TrbE/VirB4 family.</text>
</comment>
<dbReference type="InterPro" id="IPR051162">
    <property type="entry name" value="T4SS_component"/>
</dbReference>
<protein>
    <submittedName>
        <fullName evidence="5">Conjugal transfer protein TrbE</fullName>
    </submittedName>
</protein>
<dbReference type="PANTHER" id="PTHR30121">
    <property type="entry name" value="UNCHARACTERIZED PROTEIN YJGR-RELATED"/>
    <property type="match status" value="1"/>
</dbReference>
<evidence type="ECO:0000313" key="6">
    <source>
        <dbReference type="Proteomes" id="UP000293296"/>
    </source>
</evidence>
<reference evidence="5 6" key="1">
    <citation type="submission" date="2018-02" db="EMBL/GenBank/DDBJ databases">
        <title>Genome sequence of Desulfovibrio carbinolicus DSM 3852.</title>
        <authorList>
            <person name="Wilbanks E."/>
            <person name="Skennerton C.T."/>
            <person name="Orphan V.J."/>
        </authorList>
    </citation>
    <scope>NUCLEOTIDE SEQUENCE [LARGE SCALE GENOMIC DNA]</scope>
    <source>
        <strain evidence="5 6">DSM 3852</strain>
    </source>
</reference>
<keyword evidence="6" id="KW-1185">Reference proteome</keyword>